<evidence type="ECO:0000256" key="1">
    <source>
        <dbReference type="SAM" id="Phobius"/>
    </source>
</evidence>
<feature type="transmembrane region" description="Helical" evidence="1">
    <location>
        <begin position="37"/>
        <end position="70"/>
    </location>
</feature>
<reference evidence="2 3" key="1">
    <citation type="submission" date="2018-12" db="EMBL/GenBank/DDBJ databases">
        <title>Genome analysis provides insights into bioremediation potentialities of Halogeometricum borinquense strain N11.</title>
        <authorList>
            <person name="Najjari A."/>
            <person name="Youssef N."/>
            <person name="Fhoula I."/>
            <person name="Ben Dhia O."/>
            <person name="Mahjoubi M."/>
            <person name="Ouzari H.I."/>
            <person name="Cherif A."/>
        </authorList>
    </citation>
    <scope>NUCLEOTIDE SEQUENCE [LARGE SCALE GENOMIC DNA]</scope>
    <source>
        <strain evidence="2 3">N11</strain>
    </source>
</reference>
<proteinExistence type="predicted"/>
<sequence>MTLEQSRSEECASRAVEEESNEPVSAPRVDAAECAAAFLIPILVAAVWMLAAGAGLKVLLGGGTVGWMIVRVRLRFRAVRTADGIKRQRCPTDEGWGMQFADWEYDPKWDRRLAAVLAVIGAGAFVAIPVVDAPDDILLRLVVIGHVSLICALAVFGVAQRD</sequence>
<dbReference type="Proteomes" id="UP000294028">
    <property type="component" value="Unassembled WGS sequence"/>
</dbReference>
<keyword evidence="1" id="KW-0472">Membrane</keyword>
<keyword evidence="1" id="KW-1133">Transmembrane helix</keyword>
<comment type="caution">
    <text evidence="2">The sequence shown here is derived from an EMBL/GenBank/DDBJ whole genome shotgun (WGS) entry which is preliminary data.</text>
</comment>
<accession>A0A482TQC3</accession>
<keyword evidence="1" id="KW-0812">Transmembrane</keyword>
<feature type="transmembrane region" description="Helical" evidence="1">
    <location>
        <begin position="137"/>
        <end position="159"/>
    </location>
</feature>
<dbReference type="AlphaFoldDB" id="A0A482TQC3"/>
<evidence type="ECO:0000313" key="3">
    <source>
        <dbReference type="Proteomes" id="UP000294028"/>
    </source>
</evidence>
<name>A0A482TQC3_9EURY</name>
<evidence type="ECO:0000313" key="2">
    <source>
        <dbReference type="EMBL" id="RYJ15115.1"/>
    </source>
</evidence>
<dbReference type="RefSeq" id="WP_129785451.1">
    <property type="nucleotide sequence ID" value="NZ_RZHH01000002.1"/>
</dbReference>
<dbReference type="EMBL" id="RZHH01000002">
    <property type="protein sequence ID" value="RYJ15115.1"/>
    <property type="molecule type" value="Genomic_DNA"/>
</dbReference>
<feature type="transmembrane region" description="Helical" evidence="1">
    <location>
        <begin position="113"/>
        <end position="131"/>
    </location>
</feature>
<gene>
    <name evidence="2" type="ORF">ELS19_14960</name>
</gene>
<protein>
    <submittedName>
        <fullName evidence="2">Uncharacterized protein</fullName>
    </submittedName>
</protein>
<organism evidence="2 3">
    <name type="scientific">Halogeometricum borinquense</name>
    <dbReference type="NCBI Taxonomy" id="60847"/>
    <lineage>
        <taxon>Archaea</taxon>
        <taxon>Methanobacteriati</taxon>
        <taxon>Methanobacteriota</taxon>
        <taxon>Stenosarchaea group</taxon>
        <taxon>Halobacteria</taxon>
        <taxon>Halobacteriales</taxon>
        <taxon>Haloferacaceae</taxon>
        <taxon>Halogeometricum</taxon>
    </lineage>
</organism>